<dbReference type="Gene3D" id="3.40.50.10610">
    <property type="entry name" value="ABC-type transport auxiliary lipoprotein component"/>
    <property type="match status" value="1"/>
</dbReference>
<evidence type="ECO:0000313" key="3">
    <source>
        <dbReference type="Proteomes" id="UP000198885"/>
    </source>
</evidence>
<dbReference type="AlphaFoldDB" id="A0A1H9PZD7"/>
<keyword evidence="3" id="KW-1185">Reference proteome</keyword>
<name>A0A1H9PZD7_9RHOB</name>
<evidence type="ECO:0000313" key="2">
    <source>
        <dbReference type="EMBL" id="SER53520.1"/>
    </source>
</evidence>
<dbReference type="EMBL" id="FOGU01000001">
    <property type="protein sequence ID" value="SER53520.1"/>
    <property type="molecule type" value="Genomic_DNA"/>
</dbReference>
<dbReference type="InterPro" id="IPR005586">
    <property type="entry name" value="ABC_trans_aux"/>
</dbReference>
<proteinExistence type="predicted"/>
<accession>A0A1H9PZD7</accession>
<feature type="domain" description="ABC-type transport auxiliary lipoprotein component" evidence="1">
    <location>
        <begin position="38"/>
        <end position="196"/>
    </location>
</feature>
<dbReference type="RefSeq" id="WP_092687546.1">
    <property type="nucleotide sequence ID" value="NZ_FOGU01000001.1"/>
</dbReference>
<reference evidence="2 3" key="1">
    <citation type="submission" date="2016-10" db="EMBL/GenBank/DDBJ databases">
        <authorList>
            <person name="de Groot N.N."/>
        </authorList>
    </citation>
    <scope>NUCLEOTIDE SEQUENCE [LARGE SCALE GENOMIC DNA]</scope>
    <source>
        <strain evidence="2 3">DSM 23042</strain>
    </source>
</reference>
<organism evidence="2 3">
    <name type="scientific">Tranquillimonas rosea</name>
    <dbReference type="NCBI Taxonomy" id="641238"/>
    <lineage>
        <taxon>Bacteria</taxon>
        <taxon>Pseudomonadati</taxon>
        <taxon>Pseudomonadota</taxon>
        <taxon>Alphaproteobacteria</taxon>
        <taxon>Rhodobacterales</taxon>
        <taxon>Roseobacteraceae</taxon>
        <taxon>Tranquillimonas</taxon>
    </lineage>
</organism>
<protein>
    <submittedName>
        <fullName evidence="2">Cholesterol transport system auxiliary component</fullName>
    </submittedName>
</protein>
<dbReference type="SUPFAM" id="SSF159594">
    <property type="entry name" value="XCC0632-like"/>
    <property type="match status" value="1"/>
</dbReference>
<gene>
    <name evidence="2" type="ORF">SAMN04490244_101406</name>
</gene>
<dbReference type="STRING" id="641238.SAMN04490244_101406"/>
<sequence length="206" mass="22017">MTPPHAARRTFLLGLAATLGGCGAIASLDSASRPLDTYDLVPRSGSTTGPRSARTLVVARPDAATALDTDRIMIKPSRTEITYLPEARWSDEIPAVFQDLLIRAISGTGRVRYIGRAQGGPVPDVAVLTRIDAFHAELAGDGTVRATVDVTLTLVDDRDQRVIASRPFSGTAPATRDAPSEVVQAIQTTLDTLLPEMTDWTLQRLA</sequence>
<dbReference type="Proteomes" id="UP000198885">
    <property type="component" value="Unassembled WGS sequence"/>
</dbReference>
<dbReference type="Pfam" id="PF03886">
    <property type="entry name" value="ABC_trans_aux"/>
    <property type="match status" value="1"/>
</dbReference>
<evidence type="ECO:0000259" key="1">
    <source>
        <dbReference type="Pfam" id="PF03886"/>
    </source>
</evidence>
<dbReference type="OrthoDB" id="9808689at2"/>